<dbReference type="SUPFAM" id="SSF55729">
    <property type="entry name" value="Acyl-CoA N-acyltransferases (Nat)"/>
    <property type="match status" value="1"/>
</dbReference>
<dbReference type="InterPro" id="IPR007434">
    <property type="entry name" value="FemAB-like"/>
</dbReference>
<evidence type="ECO:0008006" key="3">
    <source>
        <dbReference type="Google" id="ProtNLM"/>
    </source>
</evidence>
<accession>A0A2L0ESN4</accession>
<dbReference type="Proteomes" id="UP000238348">
    <property type="component" value="Chromosome"/>
</dbReference>
<dbReference type="Gene3D" id="3.40.630.30">
    <property type="match status" value="1"/>
</dbReference>
<proteinExistence type="predicted"/>
<name>A0A2L0ESN4_SORCE</name>
<sequence length="416" mass="46944">MSLTLTFHGSVSHLSDAELDALTAGANVFFGRRWLRMLDAVDLTALVRGEVSLRYAVVSEQGVPVALCPFFITRSRSIHPHYSLEKFFFTGWKADLERLNPSSSSWSGLAVAVADVYRRLAWLSGAGADSAVVAASPLSLRGGVLCAQQPAPAAARARRMIVEGLRELAASEQCPLYFYGVAEEDAALREALTEASFQELFLFYDNVIDVPGERLEDYLGQFKSDARRLLKKEMAQARSDGVRFERLSRLGEMGDQLERFYEVTYSQYGKEHFHNPAWFWAALERHVSPEAEAVVAMKGAEPVGFSLLLHKQEELWFYRVGRAETGASTSALYFNLAFYEPMRRAYQLGARRLWLGPGGYETKRRRGARRHAISGFLWIPRRWSRTLLRPYLSLFSRLSRAQVEGDPRNARTGRAR</sequence>
<dbReference type="InterPro" id="IPR016181">
    <property type="entry name" value="Acyl_CoA_acyltransferase"/>
</dbReference>
<gene>
    <name evidence="1" type="ORF">SOCE26_037410</name>
</gene>
<dbReference type="Pfam" id="PF04339">
    <property type="entry name" value="FemAB_like"/>
    <property type="match status" value="1"/>
</dbReference>
<reference evidence="1 2" key="1">
    <citation type="submission" date="2015-09" db="EMBL/GenBank/DDBJ databases">
        <title>Sorangium comparison.</title>
        <authorList>
            <person name="Zaburannyi N."/>
            <person name="Bunk B."/>
            <person name="Overmann J."/>
            <person name="Mueller R."/>
        </authorList>
    </citation>
    <scope>NUCLEOTIDE SEQUENCE [LARGE SCALE GENOMIC DNA]</scope>
    <source>
        <strain evidence="1 2">So ce26</strain>
    </source>
</reference>
<dbReference type="OrthoDB" id="5493615at2"/>
<dbReference type="EMBL" id="CP012673">
    <property type="protein sequence ID" value="AUX42311.1"/>
    <property type="molecule type" value="Genomic_DNA"/>
</dbReference>
<dbReference type="AlphaFoldDB" id="A0A2L0ESN4"/>
<evidence type="ECO:0000313" key="1">
    <source>
        <dbReference type="EMBL" id="AUX42311.1"/>
    </source>
</evidence>
<organism evidence="1 2">
    <name type="scientific">Sorangium cellulosum</name>
    <name type="common">Polyangium cellulosum</name>
    <dbReference type="NCBI Taxonomy" id="56"/>
    <lineage>
        <taxon>Bacteria</taxon>
        <taxon>Pseudomonadati</taxon>
        <taxon>Myxococcota</taxon>
        <taxon>Polyangia</taxon>
        <taxon>Polyangiales</taxon>
        <taxon>Polyangiaceae</taxon>
        <taxon>Sorangium</taxon>
    </lineage>
</organism>
<protein>
    <recommendedName>
        <fullName evidence="3">BioF2-like acetyltransferase domain-containing protein</fullName>
    </recommendedName>
</protein>
<evidence type="ECO:0000313" key="2">
    <source>
        <dbReference type="Proteomes" id="UP000238348"/>
    </source>
</evidence>